<dbReference type="Proteomes" id="UP000607653">
    <property type="component" value="Unassembled WGS sequence"/>
</dbReference>
<evidence type="ECO:0000313" key="3">
    <source>
        <dbReference type="EMBL" id="DAD34854.1"/>
    </source>
</evidence>
<feature type="region of interest" description="Disordered" evidence="1">
    <location>
        <begin position="1"/>
        <end position="24"/>
    </location>
</feature>
<name>A0A822YL01_NELNU</name>
<keyword evidence="2" id="KW-1133">Transmembrane helix</keyword>
<comment type="caution">
    <text evidence="3">The sequence shown here is derived from an EMBL/GenBank/DDBJ whole genome shotgun (WGS) entry which is preliminary data.</text>
</comment>
<sequence>MLRWLSRRGSEPLPEGRERDTTGAVIRTHDRNDYGLRVRRGRKYGRVTRQRLSFWTSLVALFFLMYLSVFGTNLPFHGEN</sequence>
<accession>A0A822YL01</accession>
<feature type="transmembrane region" description="Helical" evidence="2">
    <location>
        <begin position="52"/>
        <end position="71"/>
    </location>
</feature>
<evidence type="ECO:0000256" key="2">
    <source>
        <dbReference type="SAM" id="Phobius"/>
    </source>
</evidence>
<gene>
    <name evidence="3" type="ORF">HUJ06_005494</name>
</gene>
<evidence type="ECO:0000256" key="1">
    <source>
        <dbReference type="SAM" id="MobiDB-lite"/>
    </source>
</evidence>
<keyword evidence="2" id="KW-0812">Transmembrane</keyword>
<reference evidence="3 4" key="1">
    <citation type="journal article" date="2020" name="Mol. Biol. Evol.">
        <title>Distinct Expression and Methylation Patterns for Genes with Different Fates following a Single Whole-Genome Duplication in Flowering Plants.</title>
        <authorList>
            <person name="Shi T."/>
            <person name="Rahmani R.S."/>
            <person name="Gugger P.F."/>
            <person name="Wang M."/>
            <person name="Li H."/>
            <person name="Zhang Y."/>
            <person name="Li Z."/>
            <person name="Wang Q."/>
            <person name="Van de Peer Y."/>
            <person name="Marchal K."/>
            <person name="Chen J."/>
        </authorList>
    </citation>
    <scope>NUCLEOTIDE SEQUENCE [LARGE SCALE GENOMIC DNA]</scope>
    <source>
        <tissue evidence="3">Leaf</tissue>
    </source>
</reference>
<proteinExistence type="predicted"/>
<protein>
    <submittedName>
        <fullName evidence="3">Uncharacterized protein</fullName>
    </submittedName>
</protein>
<keyword evidence="2" id="KW-0472">Membrane</keyword>
<dbReference type="AlphaFoldDB" id="A0A822YL01"/>
<keyword evidence="4" id="KW-1185">Reference proteome</keyword>
<feature type="compositionally biased region" description="Basic and acidic residues" evidence="1">
    <location>
        <begin position="8"/>
        <end position="24"/>
    </location>
</feature>
<organism evidence="3 4">
    <name type="scientific">Nelumbo nucifera</name>
    <name type="common">Sacred lotus</name>
    <dbReference type="NCBI Taxonomy" id="4432"/>
    <lineage>
        <taxon>Eukaryota</taxon>
        <taxon>Viridiplantae</taxon>
        <taxon>Streptophyta</taxon>
        <taxon>Embryophyta</taxon>
        <taxon>Tracheophyta</taxon>
        <taxon>Spermatophyta</taxon>
        <taxon>Magnoliopsida</taxon>
        <taxon>Proteales</taxon>
        <taxon>Nelumbonaceae</taxon>
        <taxon>Nelumbo</taxon>
    </lineage>
</organism>
<evidence type="ECO:0000313" key="4">
    <source>
        <dbReference type="Proteomes" id="UP000607653"/>
    </source>
</evidence>
<dbReference type="EMBL" id="DUZY01000004">
    <property type="protein sequence ID" value="DAD34854.1"/>
    <property type="molecule type" value="Genomic_DNA"/>
</dbReference>